<dbReference type="EMBL" id="SPQC01000025">
    <property type="protein sequence ID" value="TFU21907.1"/>
    <property type="molecule type" value="Genomic_DNA"/>
</dbReference>
<dbReference type="RefSeq" id="WP_135012995.1">
    <property type="nucleotide sequence ID" value="NZ_JADGLK010000025.1"/>
</dbReference>
<comment type="caution">
    <text evidence="1">The sequence shown here is derived from an EMBL/GenBank/DDBJ whole genome shotgun (WGS) entry which is preliminary data.</text>
</comment>
<sequence length="121" mass="13220">MMNLSTALAAIIDQLKEAGLPACRHIREAHKLPVLLVYPDEITFDRLDGHSYTYQVELALIAADTGFKDDSLDALSAMVEKLRQNFGIKHFKAEALGIPNLSGDPLPALSATATFNIPDKE</sequence>
<organism evidence="1 2">
    <name type="scientific">Rothia nasimurium</name>
    <dbReference type="NCBI Taxonomy" id="85336"/>
    <lineage>
        <taxon>Bacteria</taxon>
        <taxon>Bacillati</taxon>
        <taxon>Actinomycetota</taxon>
        <taxon>Actinomycetes</taxon>
        <taxon>Micrococcales</taxon>
        <taxon>Micrococcaceae</taxon>
        <taxon>Rothia</taxon>
    </lineage>
</organism>
<proteinExistence type="predicted"/>
<dbReference type="AlphaFoldDB" id="A0A4Y9F3X4"/>
<name>A0A4Y9F3X4_9MICC</name>
<accession>A0A4Y9F3X4</accession>
<evidence type="ECO:0000313" key="1">
    <source>
        <dbReference type="EMBL" id="TFU21907.1"/>
    </source>
</evidence>
<reference evidence="1 2" key="1">
    <citation type="submission" date="2019-03" db="EMBL/GenBank/DDBJ databases">
        <title>Diversity of the mouse oral microbiome.</title>
        <authorList>
            <person name="Joseph S."/>
            <person name="Aduse-Opoku J."/>
            <person name="Curtis M."/>
            <person name="Wade W."/>
            <person name="Hashim A."/>
        </authorList>
    </citation>
    <scope>NUCLEOTIDE SEQUENCE [LARGE SCALE GENOMIC DNA]</scope>
    <source>
        <strain evidence="2">irhom_31</strain>
    </source>
</reference>
<protein>
    <submittedName>
        <fullName evidence="1">Uncharacterized protein</fullName>
    </submittedName>
</protein>
<evidence type="ECO:0000313" key="2">
    <source>
        <dbReference type="Proteomes" id="UP000297951"/>
    </source>
</evidence>
<gene>
    <name evidence="1" type="ORF">E4U03_07810</name>
</gene>
<dbReference type="Proteomes" id="UP000297951">
    <property type="component" value="Unassembled WGS sequence"/>
</dbReference>